<gene>
    <name evidence="2" type="ORF">DGYR_LOCUS3041</name>
</gene>
<organism evidence="2 3">
    <name type="scientific">Dimorphilus gyrociliatus</name>
    <dbReference type="NCBI Taxonomy" id="2664684"/>
    <lineage>
        <taxon>Eukaryota</taxon>
        <taxon>Metazoa</taxon>
        <taxon>Spiralia</taxon>
        <taxon>Lophotrochozoa</taxon>
        <taxon>Annelida</taxon>
        <taxon>Polychaeta</taxon>
        <taxon>Polychaeta incertae sedis</taxon>
        <taxon>Dinophilidae</taxon>
        <taxon>Dimorphilus</taxon>
    </lineage>
</organism>
<reference evidence="2 3" key="1">
    <citation type="submission" date="2020-08" db="EMBL/GenBank/DDBJ databases">
        <authorList>
            <person name="Hejnol A."/>
        </authorList>
    </citation>
    <scope>NUCLEOTIDE SEQUENCE [LARGE SCALE GENOMIC DNA]</scope>
</reference>
<evidence type="ECO:0000313" key="2">
    <source>
        <dbReference type="EMBL" id="CAD5114165.1"/>
    </source>
</evidence>
<comment type="caution">
    <text evidence="2">The sequence shown here is derived from an EMBL/GenBank/DDBJ whole genome shotgun (WGS) entry which is preliminary data.</text>
</comment>
<feature type="region of interest" description="Disordered" evidence="1">
    <location>
        <begin position="1"/>
        <end position="22"/>
    </location>
</feature>
<keyword evidence="3" id="KW-1185">Reference proteome</keyword>
<evidence type="ECO:0000313" key="3">
    <source>
        <dbReference type="Proteomes" id="UP000549394"/>
    </source>
</evidence>
<evidence type="ECO:0000256" key="1">
    <source>
        <dbReference type="SAM" id="MobiDB-lite"/>
    </source>
</evidence>
<sequence>MQDKMSRNQVRPQSKNKIDMDIDRVSPGLSEKYFHPKKIDKLRKADYLEVLDAVRSAPTTLANKRILK</sequence>
<dbReference type="Proteomes" id="UP000549394">
    <property type="component" value="Unassembled WGS sequence"/>
</dbReference>
<name>A0A7I8VD95_9ANNE</name>
<proteinExistence type="predicted"/>
<dbReference type="AlphaFoldDB" id="A0A7I8VD95"/>
<protein>
    <submittedName>
        <fullName evidence="2">Uncharacterized protein</fullName>
    </submittedName>
</protein>
<dbReference type="EMBL" id="CAJFCJ010000005">
    <property type="protein sequence ID" value="CAD5114165.1"/>
    <property type="molecule type" value="Genomic_DNA"/>
</dbReference>
<accession>A0A7I8VD95</accession>